<proteinExistence type="predicted"/>
<dbReference type="EMBL" id="JAVRAA010000025">
    <property type="protein sequence ID" value="MDT0340634.1"/>
    <property type="molecule type" value="Genomic_DNA"/>
</dbReference>
<organism evidence="3">
    <name type="scientific">Herbaspirillum huttiense subsp. nephrolepidis</name>
    <dbReference type="NCBI Taxonomy" id="3075126"/>
    <lineage>
        <taxon>Bacteria</taxon>
        <taxon>Pseudomonadati</taxon>
        <taxon>Pseudomonadota</taxon>
        <taxon>Betaproteobacteria</taxon>
        <taxon>Burkholderiales</taxon>
        <taxon>Oxalobacteraceae</taxon>
        <taxon>Herbaspirillum</taxon>
    </lineage>
</organism>
<sequence>MTKMATNKIVSPTGKPQVVKSVQGNAGIEARYRKKLDQLVAEMNDSILYWLSAAYKANPPEALATDESPAMAMRSAMNKVARRWQAKFDKGADKLADWFARETRDYSDGTLQAILKEAGFTVKFQNTAAINDALQAIIGENVGLIKSIASRNLTQVQTVVMQSVQQGRDLATVTKNLQHEFGVTKRRAALIARDQNNKATATITKTRQQQLGITQAKWRHSGGGKEPRPSHLHADGKIYGIEKGMYLDGKWTWPGVEINCRCTAQPIIPGFIE</sequence>
<name>A0AAE4K6L4_9BURK</name>
<evidence type="ECO:0000313" key="3">
    <source>
        <dbReference type="EMBL" id="MDT0340634.1"/>
    </source>
</evidence>
<accession>A0AAE4K6L4</accession>
<dbReference type="AlphaFoldDB" id="A0AAE4K6L4"/>
<dbReference type="NCBIfam" id="TIGR01641">
    <property type="entry name" value="phageSPP1_gp7"/>
    <property type="match status" value="1"/>
</dbReference>
<reference evidence="3" key="1">
    <citation type="submission" date="2023-02" db="EMBL/GenBank/DDBJ databases">
        <title>Description of Herbaspirillum huttiense subsp. nephrolepsisexaltata and Herbaspirillum huttiense subsp. lycopersicon.</title>
        <authorList>
            <person name="Poudel M."/>
            <person name="Sharma A."/>
            <person name="Goss E."/>
            <person name="Tapia J.H."/>
            <person name="Harmon C.M."/>
            <person name="Jones J.B."/>
        </authorList>
    </citation>
    <scope>NUCLEOTIDE SEQUENCE</scope>
    <source>
        <strain evidence="3">NC40101</strain>
    </source>
</reference>
<gene>
    <name evidence="3" type="ORF">RJN63_27640</name>
</gene>
<evidence type="ECO:0000259" key="2">
    <source>
        <dbReference type="Pfam" id="PF04233"/>
    </source>
</evidence>
<dbReference type="Pfam" id="PF04233">
    <property type="entry name" value="Phage_Mu_F"/>
    <property type="match status" value="1"/>
</dbReference>
<dbReference type="RefSeq" id="WP_310839011.1">
    <property type="nucleotide sequence ID" value="NZ_JAVLSM010000024.1"/>
</dbReference>
<feature type="region of interest" description="Disordered" evidence="1">
    <location>
        <begin position="215"/>
        <end position="234"/>
    </location>
</feature>
<feature type="compositionally biased region" description="Basic and acidic residues" evidence="1">
    <location>
        <begin position="223"/>
        <end position="234"/>
    </location>
</feature>
<protein>
    <submittedName>
        <fullName evidence="3">Phage minor head protein</fullName>
    </submittedName>
</protein>
<comment type="caution">
    <text evidence="3">The sequence shown here is derived from an EMBL/GenBank/DDBJ whole genome shotgun (WGS) entry which is preliminary data.</text>
</comment>
<feature type="domain" description="Phage head morphogenesis" evidence="2">
    <location>
        <begin position="155"/>
        <end position="264"/>
    </location>
</feature>
<dbReference type="InterPro" id="IPR006528">
    <property type="entry name" value="Phage_head_morphogenesis_dom"/>
</dbReference>
<evidence type="ECO:0000256" key="1">
    <source>
        <dbReference type="SAM" id="MobiDB-lite"/>
    </source>
</evidence>